<feature type="transmembrane region" description="Helical" evidence="1">
    <location>
        <begin position="96"/>
        <end position="116"/>
    </location>
</feature>
<evidence type="ECO:0000256" key="1">
    <source>
        <dbReference type="SAM" id="Phobius"/>
    </source>
</evidence>
<name>A0A413TVI3_9FIRM</name>
<comment type="caution">
    <text evidence="2">The sequence shown here is derived from an EMBL/GenBank/DDBJ whole genome shotgun (WGS) entry which is preliminary data.</text>
</comment>
<keyword evidence="1" id="KW-0472">Membrane</keyword>
<keyword evidence="1" id="KW-1133">Transmembrane helix</keyword>
<feature type="transmembrane region" description="Helical" evidence="1">
    <location>
        <begin position="71"/>
        <end position="90"/>
    </location>
</feature>
<feature type="transmembrane region" description="Helical" evidence="1">
    <location>
        <begin position="173"/>
        <end position="194"/>
    </location>
</feature>
<evidence type="ECO:0000313" key="3">
    <source>
        <dbReference type="Proteomes" id="UP000283492"/>
    </source>
</evidence>
<gene>
    <name evidence="2" type="ORF">DW914_08115</name>
</gene>
<keyword evidence="1" id="KW-0812">Transmembrane</keyword>
<accession>A0A413TVI3</accession>
<organism evidence="2 3">
    <name type="scientific">Roseburia inulinivorans</name>
    <dbReference type="NCBI Taxonomy" id="360807"/>
    <lineage>
        <taxon>Bacteria</taxon>
        <taxon>Bacillati</taxon>
        <taxon>Bacillota</taxon>
        <taxon>Clostridia</taxon>
        <taxon>Lachnospirales</taxon>
        <taxon>Lachnospiraceae</taxon>
        <taxon>Roseburia</taxon>
    </lineage>
</organism>
<dbReference type="AlphaFoldDB" id="A0A413TVI3"/>
<feature type="transmembrane region" description="Helical" evidence="1">
    <location>
        <begin position="37"/>
        <end position="59"/>
    </location>
</feature>
<protein>
    <submittedName>
        <fullName evidence="2">Uncharacterized protein</fullName>
    </submittedName>
</protein>
<sequence length="216" mass="23817">MGKSKEILKNFLRAISVDVGFLGAELMAAYIESKPIKIISCINISCFSILLILTIIKLVRKDDELSMYSSLLLFGCSISWVIPMFLYGSLFGKNTGIVTGILYAISIGIGILIPIVQGKVNKNKPFWIAIRKIAAIFTTCSISVLIVLGRVFRGGHGGRLMWKTMSASSIGKLMWGIVLVVSMILGGLSVFCIIGNSQNPNSEFNKKRTRDKWEKF</sequence>
<dbReference type="Proteomes" id="UP000283492">
    <property type="component" value="Unassembled WGS sequence"/>
</dbReference>
<dbReference type="EMBL" id="QSFX01000012">
    <property type="protein sequence ID" value="RHA88975.1"/>
    <property type="molecule type" value="Genomic_DNA"/>
</dbReference>
<dbReference type="RefSeq" id="WP_118581259.1">
    <property type="nucleotide sequence ID" value="NZ_CABJFX010000012.1"/>
</dbReference>
<feature type="transmembrane region" description="Helical" evidence="1">
    <location>
        <begin position="128"/>
        <end position="153"/>
    </location>
</feature>
<proteinExistence type="predicted"/>
<reference evidence="2 3" key="1">
    <citation type="submission" date="2018-08" db="EMBL/GenBank/DDBJ databases">
        <title>A genome reference for cultivated species of the human gut microbiota.</title>
        <authorList>
            <person name="Zou Y."/>
            <person name="Xue W."/>
            <person name="Luo G."/>
        </authorList>
    </citation>
    <scope>NUCLEOTIDE SEQUENCE [LARGE SCALE GENOMIC DNA]</scope>
    <source>
        <strain evidence="2 3">AM42-1AC</strain>
    </source>
</reference>
<evidence type="ECO:0000313" key="2">
    <source>
        <dbReference type="EMBL" id="RHA88975.1"/>
    </source>
</evidence>